<dbReference type="InterPro" id="IPR006433">
    <property type="entry name" value="Prohead_protease"/>
</dbReference>
<dbReference type="Proteomes" id="UP000599109">
    <property type="component" value="Unassembled WGS sequence"/>
</dbReference>
<dbReference type="InterPro" id="IPR054613">
    <property type="entry name" value="Peptidase_S78_dom"/>
</dbReference>
<organism evidence="5 6">
    <name type="scientific">Ramlibacter monticola</name>
    <dbReference type="NCBI Taxonomy" id="1926872"/>
    <lineage>
        <taxon>Bacteria</taxon>
        <taxon>Pseudomonadati</taxon>
        <taxon>Pseudomonadota</taxon>
        <taxon>Betaproteobacteria</taxon>
        <taxon>Burkholderiales</taxon>
        <taxon>Comamonadaceae</taxon>
        <taxon>Ramlibacter</taxon>
    </lineage>
</organism>
<evidence type="ECO:0000256" key="3">
    <source>
        <dbReference type="ARBA" id="ARBA00022801"/>
    </source>
</evidence>
<sequence length="233" mass="25166">MLLRKTISLSDVSLKMEGDTGKFSGYASVFGGVDSYGDTIVKGAFEYSLKKNGKPKMFFNHEWGMPIGKWPMVREDDHGLFVEGELTPGLMLASDVRAAMKHGTLDGLSIGGFLKKGDYEETEGGRVIRRWSNLMEVSPVVFPADGAARIDLSSVKGEEFAAALEEEIAGLETLREFESFLRDAGGLSKGAAKALTARVKVLFGQRDAGGEPLDAKQIADLTAHFQRLATIGA</sequence>
<feature type="domain" description="Prohead serine protease" evidence="4">
    <location>
        <begin position="18"/>
        <end position="160"/>
    </location>
</feature>
<keyword evidence="2 5" id="KW-0645">Protease</keyword>
<dbReference type="Pfam" id="PF04586">
    <property type="entry name" value="Peptidase_S78"/>
    <property type="match status" value="1"/>
</dbReference>
<dbReference type="RefSeq" id="WP_201673132.1">
    <property type="nucleotide sequence ID" value="NZ_JAEQNE010000001.1"/>
</dbReference>
<evidence type="ECO:0000259" key="4">
    <source>
        <dbReference type="Pfam" id="PF04586"/>
    </source>
</evidence>
<reference evidence="5 6" key="1">
    <citation type="journal article" date="2017" name="Int. J. Syst. Evol. Microbiol.">
        <title>Ramlibacter monticola sp. nov., isolated from forest soil.</title>
        <authorList>
            <person name="Chaudhary D.K."/>
            <person name="Kim J."/>
        </authorList>
    </citation>
    <scope>NUCLEOTIDE SEQUENCE [LARGE SCALE GENOMIC DNA]</scope>
    <source>
        <strain evidence="5 6">KACC 19175</strain>
    </source>
</reference>
<dbReference type="NCBIfam" id="TIGR01543">
    <property type="entry name" value="proheadase_HK97"/>
    <property type="match status" value="1"/>
</dbReference>
<evidence type="ECO:0000256" key="1">
    <source>
        <dbReference type="ARBA" id="ARBA00022612"/>
    </source>
</evidence>
<comment type="caution">
    <text evidence="5">The sequence shown here is derived from an EMBL/GenBank/DDBJ whole genome shotgun (WGS) entry which is preliminary data.</text>
</comment>
<keyword evidence="6" id="KW-1185">Reference proteome</keyword>
<dbReference type="GO" id="GO:0008233">
    <property type="term" value="F:peptidase activity"/>
    <property type="evidence" value="ECO:0007669"/>
    <property type="project" value="UniProtKB-KW"/>
</dbReference>
<accession>A0A936YXP2</accession>
<protein>
    <submittedName>
        <fullName evidence="5">HK97 family phage prohead protease</fullName>
    </submittedName>
</protein>
<keyword evidence="1" id="KW-1188">Viral release from host cell</keyword>
<name>A0A936YXP2_9BURK</name>
<dbReference type="SUPFAM" id="SSF50789">
    <property type="entry name" value="Herpes virus serine proteinase, assemblin"/>
    <property type="match status" value="1"/>
</dbReference>
<proteinExistence type="predicted"/>
<dbReference type="EMBL" id="JAEQNE010000001">
    <property type="protein sequence ID" value="MBL0390537.1"/>
    <property type="molecule type" value="Genomic_DNA"/>
</dbReference>
<keyword evidence="3" id="KW-0378">Hydrolase</keyword>
<dbReference type="AlphaFoldDB" id="A0A936YXP2"/>
<dbReference type="GO" id="GO:0006508">
    <property type="term" value="P:proteolysis"/>
    <property type="evidence" value="ECO:0007669"/>
    <property type="project" value="UniProtKB-KW"/>
</dbReference>
<evidence type="ECO:0000313" key="6">
    <source>
        <dbReference type="Proteomes" id="UP000599109"/>
    </source>
</evidence>
<evidence type="ECO:0000313" key="5">
    <source>
        <dbReference type="EMBL" id="MBL0390537.1"/>
    </source>
</evidence>
<evidence type="ECO:0000256" key="2">
    <source>
        <dbReference type="ARBA" id="ARBA00022670"/>
    </source>
</evidence>
<gene>
    <name evidence="5" type="ORF">JJ685_05215</name>
</gene>